<dbReference type="RefSeq" id="XP_073969631.1">
    <property type="nucleotide sequence ID" value="XM_074113530.1"/>
</dbReference>
<dbReference type="Proteomes" id="UP000015103">
    <property type="component" value="Unassembled WGS sequence"/>
</dbReference>
<evidence type="ECO:0000256" key="2">
    <source>
        <dbReference type="ARBA" id="ARBA00022722"/>
    </source>
</evidence>
<dbReference type="VEuPathDB" id="VectorBase:RPRC015371"/>
<evidence type="ECO:0000313" key="7">
    <source>
        <dbReference type="EnsemblMetazoa" id="RPRC015371-PA"/>
    </source>
</evidence>
<dbReference type="Gene3D" id="3.40.570.10">
    <property type="entry name" value="Extracellular Endonuclease, subunit A"/>
    <property type="match status" value="1"/>
</dbReference>
<dbReference type="SUPFAM" id="SSF54060">
    <property type="entry name" value="His-Me finger endonucleases"/>
    <property type="match status" value="1"/>
</dbReference>
<dbReference type="RefSeq" id="XP_073969633.1">
    <property type="nucleotide sequence ID" value="XM_074113532.1"/>
</dbReference>
<dbReference type="GO" id="GO:0046872">
    <property type="term" value="F:metal ion binding"/>
    <property type="evidence" value="ECO:0007669"/>
    <property type="project" value="UniProtKB-KW"/>
</dbReference>
<dbReference type="InterPro" id="IPR040255">
    <property type="entry name" value="Non-specific_endonuclease"/>
</dbReference>
<keyword evidence="5" id="KW-0479">Metal-binding</keyword>
<feature type="active site" description="Proton acceptor" evidence="4">
    <location>
        <position position="233"/>
    </location>
</feature>
<evidence type="ECO:0000256" key="1">
    <source>
        <dbReference type="ARBA" id="ARBA00010052"/>
    </source>
</evidence>
<dbReference type="STRING" id="13249.T1IGF2"/>
<dbReference type="PANTHER" id="PTHR13966:SF17">
    <property type="entry name" value="ENDONUCLEASE-RELATED"/>
    <property type="match status" value="1"/>
</dbReference>
<accession>T1IGF2</accession>
<dbReference type="GO" id="GO:0004521">
    <property type="term" value="F:RNA endonuclease activity"/>
    <property type="evidence" value="ECO:0007669"/>
    <property type="project" value="TreeGrafter"/>
</dbReference>
<comment type="similarity">
    <text evidence="1">Belongs to the DNA/RNA non-specific endonuclease family.</text>
</comment>
<evidence type="ECO:0000313" key="8">
    <source>
        <dbReference type="Proteomes" id="UP000015103"/>
    </source>
</evidence>
<dbReference type="RefSeq" id="XP_073969632.1">
    <property type="nucleotide sequence ID" value="XM_074113531.1"/>
</dbReference>
<dbReference type="AlphaFoldDB" id="T1IGF2"/>
<dbReference type="SMART" id="SM00892">
    <property type="entry name" value="Endonuclease_NS"/>
    <property type="match status" value="1"/>
</dbReference>
<dbReference type="Pfam" id="PF01223">
    <property type="entry name" value="Endonuclease_NS"/>
    <property type="match status" value="1"/>
</dbReference>
<evidence type="ECO:0000259" key="6">
    <source>
        <dbReference type="SMART" id="SM00892"/>
    </source>
</evidence>
<dbReference type="GO" id="GO:0000014">
    <property type="term" value="F:single-stranded DNA endodeoxyribonuclease activity"/>
    <property type="evidence" value="ECO:0007669"/>
    <property type="project" value="TreeGrafter"/>
</dbReference>
<dbReference type="GO" id="GO:0003676">
    <property type="term" value="F:nucleic acid binding"/>
    <property type="evidence" value="ECO:0007669"/>
    <property type="project" value="InterPro"/>
</dbReference>
<dbReference type="InterPro" id="IPR044929">
    <property type="entry name" value="DNA/RNA_non-sp_Endonuclease_sf"/>
</dbReference>
<evidence type="ECO:0000256" key="3">
    <source>
        <dbReference type="ARBA" id="ARBA00022759"/>
    </source>
</evidence>
<name>T1IGF2_RHOPR</name>
<keyword evidence="8" id="KW-1185">Reference proteome</keyword>
<feature type="domain" description="DNA/RNA non-specific endonuclease/pyrophosphatase/phosphodiesterase" evidence="6">
    <location>
        <begin position="144"/>
        <end position="374"/>
    </location>
</feature>
<dbReference type="HOGENOM" id="CLU_048495_1_0_1"/>
<evidence type="ECO:0000256" key="5">
    <source>
        <dbReference type="PIRSR" id="PIRSR640255-2"/>
    </source>
</evidence>
<dbReference type="GeneID" id="141446780"/>
<keyword evidence="2" id="KW-0540">Nuclease</keyword>
<dbReference type="InterPro" id="IPR001604">
    <property type="entry name" value="Endo_G_ENPP1-like_dom"/>
</dbReference>
<feature type="binding site" evidence="5">
    <location>
        <position position="263"/>
    </location>
    <ligand>
        <name>Mg(2+)</name>
        <dbReference type="ChEBI" id="CHEBI:18420"/>
        <note>catalytic</note>
    </ligand>
</feature>
<dbReference type="EMBL" id="ACPB03019361">
    <property type="status" value="NOT_ANNOTATED_CDS"/>
    <property type="molecule type" value="Genomic_DNA"/>
</dbReference>
<keyword evidence="3" id="KW-0255">Endonuclease</keyword>
<dbReference type="InParanoid" id="T1IGF2"/>
<keyword evidence="3" id="KW-0378">Hydrolase</keyword>
<dbReference type="InterPro" id="IPR044925">
    <property type="entry name" value="His-Me_finger_sf"/>
</dbReference>
<dbReference type="EnsemblMetazoa" id="RPRC015371-RA">
    <property type="protein sequence ID" value="RPRC015371-PA"/>
    <property type="gene ID" value="RPRC015371"/>
</dbReference>
<organism evidence="7 8">
    <name type="scientific">Rhodnius prolixus</name>
    <name type="common">Triatomid bug</name>
    <dbReference type="NCBI Taxonomy" id="13249"/>
    <lineage>
        <taxon>Eukaryota</taxon>
        <taxon>Metazoa</taxon>
        <taxon>Ecdysozoa</taxon>
        <taxon>Arthropoda</taxon>
        <taxon>Hexapoda</taxon>
        <taxon>Insecta</taxon>
        <taxon>Pterygota</taxon>
        <taxon>Neoptera</taxon>
        <taxon>Paraneoptera</taxon>
        <taxon>Hemiptera</taxon>
        <taxon>Heteroptera</taxon>
        <taxon>Panheteroptera</taxon>
        <taxon>Cimicomorpha</taxon>
        <taxon>Reduviidae</taxon>
        <taxon>Triatominae</taxon>
        <taxon>Rhodnius</taxon>
    </lineage>
</organism>
<dbReference type="eggNOG" id="ENOG502S2JM">
    <property type="taxonomic scope" value="Eukaryota"/>
</dbReference>
<dbReference type="OMA" id="WNIKHER"/>
<dbReference type="GO" id="GO:0005743">
    <property type="term" value="C:mitochondrial inner membrane"/>
    <property type="evidence" value="ECO:0007669"/>
    <property type="project" value="TreeGrafter"/>
</dbReference>
<protein>
    <submittedName>
        <fullName evidence="7">Endonuclease_NS domain-containing protein</fullName>
    </submittedName>
</protein>
<sequence>MNWHYCGWLWLTLLSTITSVKGNCVFDVNQEIAFEPLVLIPVNDSSKTTYELLRYTECSLKINSKQNIVLACPGENNYLNLTNDKWNVGKCIQQNNLQINNELNQYGRLECKTRPIATTKITGKLCFKNKGVVIQVGFEVNNNWFPLLEICHNIQISQTYYSKHNLILPKTHCLKTPKAKPMFIEGDARLYDGLHIAHIYSTRYQLTNLKRMIGNNASLYINQKENKFLARGHLAPNGDFPMDAWHTLTYFYINTAPQWQSINGGGWSSLESKIRKISIKMKQLNVITGTRGVMLIEQKKFYLGNERVPVPEYFWKLIHNPEDDSCMGFITKNDPYLKRQPHPICENVCTRYNWKLSNLKLSSGYIYCCEYHRMRKVIEEVPTISCKSALRYPHSL</sequence>
<dbReference type="EMBL" id="ACPB03019360">
    <property type="status" value="NOT_ANNOTATED_CDS"/>
    <property type="molecule type" value="Genomic_DNA"/>
</dbReference>
<dbReference type="FunCoup" id="T1IGF2">
    <property type="interactions" value="6"/>
</dbReference>
<reference evidence="7" key="1">
    <citation type="submission" date="2015-05" db="UniProtKB">
        <authorList>
            <consortium name="EnsemblMetazoa"/>
        </authorList>
    </citation>
    <scope>IDENTIFICATION</scope>
</reference>
<proteinExistence type="inferred from homology"/>
<evidence type="ECO:0000256" key="4">
    <source>
        <dbReference type="PIRSR" id="PIRSR640255-1"/>
    </source>
</evidence>
<dbReference type="PANTHER" id="PTHR13966">
    <property type="entry name" value="ENDONUCLEASE RELATED"/>
    <property type="match status" value="1"/>
</dbReference>
<dbReference type="GO" id="GO:0005634">
    <property type="term" value="C:nucleus"/>
    <property type="evidence" value="ECO:0007669"/>
    <property type="project" value="TreeGrafter"/>
</dbReference>
<dbReference type="GO" id="GO:0006309">
    <property type="term" value="P:apoptotic DNA fragmentation"/>
    <property type="evidence" value="ECO:0007669"/>
    <property type="project" value="TreeGrafter"/>
</dbReference>